<keyword evidence="6" id="KW-0175">Coiled coil</keyword>
<evidence type="ECO:0000256" key="5">
    <source>
        <dbReference type="ARBA" id="ARBA00023012"/>
    </source>
</evidence>
<dbReference type="PATRIC" id="fig|1547436.3.peg.538"/>
<accession>A0A0N8WFJ9</accession>
<dbReference type="InterPro" id="IPR003594">
    <property type="entry name" value="HATPase_dom"/>
</dbReference>
<evidence type="ECO:0000256" key="1">
    <source>
        <dbReference type="ARBA" id="ARBA00000085"/>
    </source>
</evidence>
<keyword evidence="10" id="KW-1185">Reference proteome</keyword>
<dbReference type="InterPro" id="IPR011990">
    <property type="entry name" value="TPR-like_helical_dom_sf"/>
</dbReference>
<sequence length="672" mass="77094">MNSEFTNIENWIGIANDSTQLSINERQEFLARALQDILVLSNDSISLKYLSSASLTYKKLKDSSGFRSVNQKAMKMALNQNNNKILGESHWDMASFMLSYNVMDSAYFHYQKAYKSFNKLPVDSTSLSLNGRMLYSMGRIQEYFKDYLGAEKNIAEALRIFDDLDDNRRIYNCTNMLGIIAGGMNNSEKSLEYYKKAGDYIKKFKSSDKLEYSRQNRNNIANEFLRSEEYIKAENAYSELFTDNDLRLEKPSLYSKALASHGYAIFKGRKNISEASDLLSKAIRLNDSIEFSLDQARAKKYYAELLAVEGDTLKSKKYAQEALALAKETSNNDQHLKVLRLLTNMDSQNAVAYSNEFYELSERIKDEERAIRDKFARIRLETDEVIERNEILYRQKQVWTGVAIGLLLLGASIFVIVYQRISNNKLKFQQKQQENNQEIYNLMLSQQGKFEEGKQLEQKRISEELHDGILGEMLGIRLILSGLNDKEDEASVNQRAALIEKLRDLEEEIRTISHELNDAAYQKIYNFIVSLEDLINTIGKSSGISCSFVYTENVQWDNLDGDIKINVYRIIQESLQNCVKHAQCKMVNVSFVLENEQLELTIEDDGIGFDTTKGKRGIGLRNVTARVKKIKGTYTIISKKGRGTTIIVSLPANYTQLKDPKVFLERRQTVNV</sequence>
<dbReference type="Gene3D" id="3.30.565.10">
    <property type="entry name" value="Histidine kinase-like ATPase, C-terminal domain"/>
    <property type="match status" value="1"/>
</dbReference>
<dbReference type="InterPro" id="IPR005467">
    <property type="entry name" value="His_kinase_dom"/>
</dbReference>
<evidence type="ECO:0000256" key="4">
    <source>
        <dbReference type="ARBA" id="ARBA00022777"/>
    </source>
</evidence>
<dbReference type="PANTHER" id="PTHR24421:SF10">
    <property type="entry name" value="NITRATE_NITRITE SENSOR PROTEIN NARQ"/>
    <property type="match status" value="1"/>
</dbReference>
<reference evidence="9 10" key="1">
    <citation type="submission" date="2015-04" db="EMBL/GenBank/DDBJ databases">
        <title>Complete genome of flavobacterium.</title>
        <authorList>
            <person name="Kwon Y.M."/>
            <person name="Kim S.-J."/>
        </authorList>
    </citation>
    <scope>NUCLEOTIDE SEQUENCE [LARGE SCALE GENOMIC DNA]</scope>
    <source>
        <strain evidence="9 10">DK169</strain>
    </source>
</reference>
<dbReference type="EC" id="2.7.13.3" evidence="2"/>
<dbReference type="GO" id="GO:0000160">
    <property type="term" value="P:phosphorelay signal transduction system"/>
    <property type="evidence" value="ECO:0007669"/>
    <property type="project" value="UniProtKB-KW"/>
</dbReference>
<keyword evidence="7" id="KW-0472">Membrane</keyword>
<feature type="transmembrane region" description="Helical" evidence="7">
    <location>
        <begin position="398"/>
        <end position="418"/>
    </location>
</feature>
<dbReference type="AlphaFoldDB" id="A0A0N8WFJ9"/>
<keyword evidence="5" id="KW-0902">Two-component regulatory system</keyword>
<dbReference type="CDD" id="cd16917">
    <property type="entry name" value="HATPase_UhpB-NarQ-NarX-like"/>
    <property type="match status" value="1"/>
</dbReference>
<protein>
    <recommendedName>
        <fullName evidence="2">histidine kinase</fullName>
        <ecNumber evidence="2">2.7.13.3</ecNumber>
    </recommendedName>
</protein>
<dbReference type="InterPro" id="IPR050482">
    <property type="entry name" value="Sensor_HK_TwoCompSys"/>
</dbReference>
<keyword evidence="3" id="KW-0808">Transferase</keyword>
<dbReference type="STRING" id="346185.AAY42_02585"/>
<dbReference type="GO" id="GO:0004673">
    <property type="term" value="F:protein histidine kinase activity"/>
    <property type="evidence" value="ECO:0007669"/>
    <property type="project" value="UniProtKB-EC"/>
</dbReference>
<evidence type="ECO:0000256" key="2">
    <source>
        <dbReference type="ARBA" id="ARBA00012438"/>
    </source>
</evidence>
<feature type="domain" description="Histidine kinase" evidence="8">
    <location>
        <begin position="567"/>
        <end position="654"/>
    </location>
</feature>
<proteinExistence type="predicted"/>
<dbReference type="EMBL" id="LCTZ01000002">
    <property type="protein sequence ID" value="KQC28907.1"/>
    <property type="molecule type" value="Genomic_DNA"/>
</dbReference>
<keyword evidence="7" id="KW-1133">Transmembrane helix</keyword>
<dbReference type="Gene3D" id="1.25.40.10">
    <property type="entry name" value="Tetratricopeptide repeat domain"/>
    <property type="match status" value="1"/>
</dbReference>
<comment type="catalytic activity">
    <reaction evidence="1">
        <text>ATP + protein L-histidine = ADP + protein N-phospho-L-histidine.</text>
        <dbReference type="EC" id="2.7.13.3"/>
    </reaction>
</comment>
<evidence type="ECO:0000256" key="3">
    <source>
        <dbReference type="ARBA" id="ARBA00022679"/>
    </source>
</evidence>
<dbReference type="Proteomes" id="UP000050827">
    <property type="component" value="Unassembled WGS sequence"/>
</dbReference>
<keyword evidence="7" id="KW-0812">Transmembrane</keyword>
<dbReference type="PRINTS" id="PR00344">
    <property type="entry name" value="BCTRLSENSOR"/>
</dbReference>
<dbReference type="SUPFAM" id="SSF55874">
    <property type="entry name" value="ATPase domain of HSP90 chaperone/DNA topoisomerase II/histidine kinase"/>
    <property type="match status" value="1"/>
</dbReference>
<dbReference type="SMART" id="SM00387">
    <property type="entry name" value="HATPase_c"/>
    <property type="match status" value="1"/>
</dbReference>
<feature type="coiled-coil region" evidence="6">
    <location>
        <begin position="488"/>
        <end position="522"/>
    </location>
</feature>
<comment type="caution">
    <text evidence="9">The sequence shown here is derived from an EMBL/GenBank/DDBJ whole genome shotgun (WGS) entry which is preliminary data.</text>
</comment>
<evidence type="ECO:0000313" key="9">
    <source>
        <dbReference type="EMBL" id="KQC28907.1"/>
    </source>
</evidence>
<dbReference type="Pfam" id="PF02518">
    <property type="entry name" value="HATPase_c"/>
    <property type="match status" value="1"/>
</dbReference>
<dbReference type="PROSITE" id="PS50109">
    <property type="entry name" value="HIS_KIN"/>
    <property type="match status" value="1"/>
</dbReference>
<name>A0A0N8WFJ9_9FLAO</name>
<gene>
    <name evidence="9" type="ORF">AAY42_02585</name>
</gene>
<organism evidence="9 10">
    <name type="scientific">Flagellimonas eckloniae</name>
    <dbReference type="NCBI Taxonomy" id="346185"/>
    <lineage>
        <taxon>Bacteria</taxon>
        <taxon>Pseudomonadati</taxon>
        <taxon>Bacteroidota</taxon>
        <taxon>Flavobacteriia</taxon>
        <taxon>Flavobacteriales</taxon>
        <taxon>Flavobacteriaceae</taxon>
        <taxon>Flagellimonas</taxon>
    </lineage>
</organism>
<dbReference type="SUPFAM" id="SSF48452">
    <property type="entry name" value="TPR-like"/>
    <property type="match status" value="2"/>
</dbReference>
<evidence type="ECO:0000256" key="7">
    <source>
        <dbReference type="SAM" id="Phobius"/>
    </source>
</evidence>
<dbReference type="PANTHER" id="PTHR24421">
    <property type="entry name" value="NITRATE/NITRITE SENSOR PROTEIN NARX-RELATED"/>
    <property type="match status" value="1"/>
</dbReference>
<dbReference type="InterPro" id="IPR036890">
    <property type="entry name" value="HATPase_C_sf"/>
</dbReference>
<dbReference type="InterPro" id="IPR004358">
    <property type="entry name" value="Sig_transdc_His_kin-like_C"/>
</dbReference>
<evidence type="ECO:0000313" key="10">
    <source>
        <dbReference type="Proteomes" id="UP000050827"/>
    </source>
</evidence>
<evidence type="ECO:0000256" key="6">
    <source>
        <dbReference type="SAM" id="Coils"/>
    </source>
</evidence>
<keyword evidence="4" id="KW-0418">Kinase</keyword>
<evidence type="ECO:0000259" key="8">
    <source>
        <dbReference type="PROSITE" id="PS50109"/>
    </source>
</evidence>